<sequence>MRYAIKKLLTCGLLLSAVHLTTPAKAVDLNSMDYIPAPDGTSIAAFYTTFTQRSTYQAIGGQEIKNGTSLDSSVEIFRFVHYMDIGGVTIAPQVLIPVGSLFDAKIGGQPIRSTWGVADLIFAAPVWLVNNQQAGTAFAITPYLFAPVGNYDFGRVLNMGENRWKFDLQAGLQQQFLKDFNWQLAGDVMWYGTNSDALTRGIGRLTQSQSYQFQTWISYSPPSDQTWRFAIGYSKLMGGAQRLDGILNGSATRADQIRFEVSKFVAPDWQILGMVQHDIAASGGFKEDFRGTIRILKLF</sequence>
<dbReference type="InterPro" id="IPR025737">
    <property type="entry name" value="FApF"/>
</dbReference>
<name>A0ABQ4TE77_METOR</name>
<evidence type="ECO:0000313" key="3">
    <source>
        <dbReference type="Proteomes" id="UP001055156"/>
    </source>
</evidence>
<reference evidence="2" key="1">
    <citation type="journal article" date="2021" name="Front. Microbiol.">
        <title>Comprehensive Comparative Genomics and Phenotyping of Methylobacterium Species.</title>
        <authorList>
            <person name="Alessa O."/>
            <person name="Ogura Y."/>
            <person name="Fujitani Y."/>
            <person name="Takami H."/>
            <person name="Hayashi T."/>
            <person name="Sahin N."/>
            <person name="Tani A."/>
        </authorList>
    </citation>
    <scope>NUCLEOTIDE SEQUENCE</scope>
    <source>
        <strain evidence="2">NBRC 15689</strain>
    </source>
</reference>
<dbReference type="RefSeq" id="WP_238312579.1">
    <property type="nucleotide sequence ID" value="NZ_BPQV01000011.1"/>
</dbReference>
<proteinExistence type="predicted"/>
<organism evidence="2 3">
    <name type="scientific">Methylobacterium organophilum</name>
    <dbReference type="NCBI Taxonomy" id="410"/>
    <lineage>
        <taxon>Bacteria</taxon>
        <taxon>Pseudomonadati</taxon>
        <taxon>Pseudomonadota</taxon>
        <taxon>Alphaproteobacteria</taxon>
        <taxon>Hyphomicrobiales</taxon>
        <taxon>Methylobacteriaceae</taxon>
        <taxon>Methylobacterium</taxon>
    </lineage>
</organism>
<dbReference type="Proteomes" id="UP001055156">
    <property type="component" value="Unassembled WGS sequence"/>
</dbReference>
<reference evidence="2" key="2">
    <citation type="submission" date="2021-08" db="EMBL/GenBank/DDBJ databases">
        <authorList>
            <person name="Tani A."/>
            <person name="Ola A."/>
            <person name="Ogura Y."/>
            <person name="Katsura K."/>
            <person name="Hayashi T."/>
        </authorList>
    </citation>
    <scope>NUCLEOTIDE SEQUENCE</scope>
    <source>
        <strain evidence="2">NBRC 15689</strain>
    </source>
</reference>
<protein>
    <recommendedName>
        <fullName evidence="4">Transporter</fullName>
    </recommendedName>
</protein>
<gene>
    <name evidence="2" type="ORF">LKMONMHP_3510</name>
</gene>
<dbReference type="EMBL" id="BPQV01000011">
    <property type="protein sequence ID" value="GJE28637.1"/>
    <property type="molecule type" value="Genomic_DNA"/>
</dbReference>
<feature type="signal peptide" evidence="1">
    <location>
        <begin position="1"/>
        <end position="26"/>
    </location>
</feature>
<dbReference type="Pfam" id="PF13557">
    <property type="entry name" value="Phenol_MetA_deg"/>
    <property type="match status" value="1"/>
</dbReference>
<evidence type="ECO:0000256" key="1">
    <source>
        <dbReference type="SAM" id="SignalP"/>
    </source>
</evidence>
<keyword evidence="3" id="KW-1185">Reference proteome</keyword>
<keyword evidence="1" id="KW-0732">Signal</keyword>
<accession>A0ABQ4TE77</accession>
<evidence type="ECO:0000313" key="2">
    <source>
        <dbReference type="EMBL" id="GJE28637.1"/>
    </source>
</evidence>
<feature type="chain" id="PRO_5045669764" description="Transporter" evidence="1">
    <location>
        <begin position="27"/>
        <end position="299"/>
    </location>
</feature>
<evidence type="ECO:0008006" key="4">
    <source>
        <dbReference type="Google" id="ProtNLM"/>
    </source>
</evidence>
<comment type="caution">
    <text evidence="2">The sequence shown here is derived from an EMBL/GenBank/DDBJ whole genome shotgun (WGS) entry which is preliminary data.</text>
</comment>